<reference evidence="1" key="1">
    <citation type="submission" date="2014-05" db="EMBL/GenBank/DDBJ databases">
        <authorList>
            <person name="Chronopoulou M."/>
        </authorList>
    </citation>
    <scope>NUCLEOTIDE SEQUENCE</scope>
    <source>
        <tissue evidence="1">Whole organism</tissue>
    </source>
</reference>
<organism evidence="1">
    <name type="scientific">Lepeophtheirus salmonis</name>
    <name type="common">Salmon louse</name>
    <name type="synonym">Caligus salmonis</name>
    <dbReference type="NCBI Taxonomy" id="72036"/>
    <lineage>
        <taxon>Eukaryota</taxon>
        <taxon>Metazoa</taxon>
        <taxon>Ecdysozoa</taxon>
        <taxon>Arthropoda</taxon>
        <taxon>Crustacea</taxon>
        <taxon>Multicrustacea</taxon>
        <taxon>Hexanauplia</taxon>
        <taxon>Copepoda</taxon>
        <taxon>Siphonostomatoida</taxon>
        <taxon>Caligidae</taxon>
        <taxon>Lepeophtheirus</taxon>
    </lineage>
</organism>
<dbReference type="AlphaFoldDB" id="A0A0K2VI52"/>
<dbReference type="EMBL" id="HACA01032768">
    <property type="protein sequence ID" value="CDW50129.1"/>
    <property type="molecule type" value="Transcribed_RNA"/>
</dbReference>
<evidence type="ECO:0000313" key="1">
    <source>
        <dbReference type="EMBL" id="CDW50129.1"/>
    </source>
</evidence>
<accession>A0A0K2VI52</accession>
<sequence>MINIGILLEPKNRAAL</sequence>
<proteinExistence type="predicted"/>
<protein>
    <submittedName>
        <fullName evidence="1">Uncharacterized protein</fullName>
    </submittedName>
</protein>
<name>A0A0K2VI52_LEPSM</name>